<dbReference type="Proteomes" id="UP001595855">
    <property type="component" value="Unassembled WGS sequence"/>
</dbReference>
<proteinExistence type="inferred from homology"/>
<accession>A0ABV9WSE7</accession>
<dbReference type="InterPro" id="IPR036689">
    <property type="entry name" value="ESAT-6-like_sf"/>
</dbReference>
<evidence type="ECO:0000313" key="2">
    <source>
        <dbReference type="EMBL" id="MFC5015132.1"/>
    </source>
</evidence>
<organism evidence="2 3">
    <name type="scientific">Streptomyces lienomycini</name>
    <dbReference type="NCBI Taxonomy" id="284035"/>
    <lineage>
        <taxon>Bacteria</taxon>
        <taxon>Bacillati</taxon>
        <taxon>Actinomycetota</taxon>
        <taxon>Actinomycetes</taxon>
        <taxon>Kitasatosporales</taxon>
        <taxon>Streptomycetaceae</taxon>
        <taxon>Streptomyces</taxon>
    </lineage>
</organism>
<dbReference type="RefSeq" id="WP_271320672.1">
    <property type="nucleotide sequence ID" value="NZ_BAAATN010000027.1"/>
</dbReference>
<dbReference type="NCBIfam" id="TIGR03930">
    <property type="entry name" value="WXG100_ESAT6"/>
    <property type="match status" value="1"/>
</dbReference>
<comment type="caution">
    <text evidence="2">The sequence shown here is derived from an EMBL/GenBank/DDBJ whole genome shotgun (WGS) entry which is preliminary data.</text>
</comment>
<evidence type="ECO:0000313" key="3">
    <source>
        <dbReference type="Proteomes" id="UP001595855"/>
    </source>
</evidence>
<sequence>MTGPGRNADGLQVSYDGLDVAATNIANEAKLLDEDIQQLRKMVENSRQYWVGKAQGTYDEKLGRWDVETRDIHQALMGIGHVVGMSGGTYMEGDLAASRYLQ</sequence>
<gene>
    <name evidence="2" type="ORF">ACFPRC_09605</name>
</gene>
<dbReference type="SUPFAM" id="SSF140453">
    <property type="entry name" value="EsxAB dimer-like"/>
    <property type="match status" value="1"/>
</dbReference>
<dbReference type="EMBL" id="JBHSJO010000001">
    <property type="protein sequence ID" value="MFC5015132.1"/>
    <property type="molecule type" value="Genomic_DNA"/>
</dbReference>
<reference evidence="3" key="1">
    <citation type="journal article" date="2019" name="Int. J. Syst. Evol. Microbiol.">
        <title>The Global Catalogue of Microorganisms (GCM) 10K type strain sequencing project: providing services to taxonomists for standard genome sequencing and annotation.</title>
        <authorList>
            <consortium name="The Broad Institute Genomics Platform"/>
            <consortium name="The Broad Institute Genome Sequencing Center for Infectious Disease"/>
            <person name="Wu L."/>
            <person name="Ma J."/>
        </authorList>
    </citation>
    <scope>NUCLEOTIDE SEQUENCE [LARGE SCALE GENOMIC DNA]</scope>
    <source>
        <strain evidence="3">CGMCC 4.1542</strain>
    </source>
</reference>
<dbReference type="Pfam" id="PF06013">
    <property type="entry name" value="WXG100"/>
    <property type="match status" value="1"/>
</dbReference>
<dbReference type="Gene3D" id="1.10.287.1060">
    <property type="entry name" value="ESAT-6-like"/>
    <property type="match status" value="1"/>
</dbReference>
<name>A0ABV9WSE7_9ACTN</name>
<protein>
    <recommendedName>
        <fullName evidence="1">ESAT-6-like protein</fullName>
    </recommendedName>
</protein>
<comment type="similarity">
    <text evidence="1">Belongs to the WXG100 family.</text>
</comment>
<dbReference type="InterPro" id="IPR010310">
    <property type="entry name" value="T7SS_ESAT-6-like"/>
</dbReference>
<keyword evidence="3" id="KW-1185">Reference proteome</keyword>
<evidence type="ECO:0000256" key="1">
    <source>
        <dbReference type="RuleBase" id="RU362001"/>
    </source>
</evidence>